<organism evidence="4 5">
    <name type="scientific">Pseudocohnilembus persalinus</name>
    <name type="common">Ciliate</name>
    <dbReference type="NCBI Taxonomy" id="266149"/>
    <lineage>
        <taxon>Eukaryota</taxon>
        <taxon>Sar</taxon>
        <taxon>Alveolata</taxon>
        <taxon>Ciliophora</taxon>
        <taxon>Intramacronucleata</taxon>
        <taxon>Oligohymenophorea</taxon>
        <taxon>Scuticociliatia</taxon>
        <taxon>Philasterida</taxon>
        <taxon>Pseudocohnilembidae</taxon>
        <taxon>Pseudocohnilembus</taxon>
    </lineage>
</organism>
<feature type="region of interest" description="Disordered" evidence="1">
    <location>
        <begin position="794"/>
        <end position="835"/>
    </location>
</feature>
<gene>
    <name evidence="4" type="ORF">PPERSA_09726</name>
</gene>
<name>A0A0V0QUZ8_PSEPJ</name>
<dbReference type="InParanoid" id="A0A0V0QUZ8"/>
<evidence type="ECO:0000256" key="1">
    <source>
        <dbReference type="SAM" id="MobiDB-lite"/>
    </source>
</evidence>
<feature type="compositionally biased region" description="Low complexity" evidence="1">
    <location>
        <begin position="804"/>
        <end position="832"/>
    </location>
</feature>
<dbReference type="GO" id="GO:0005886">
    <property type="term" value="C:plasma membrane"/>
    <property type="evidence" value="ECO:0007669"/>
    <property type="project" value="TreeGrafter"/>
</dbReference>
<dbReference type="Pfam" id="PF14703">
    <property type="entry name" value="PHM7_cyt"/>
    <property type="match status" value="1"/>
</dbReference>
<sequence length="879" mass="103404">MEDKQITDRINRYDPFRQPPDWELVELHRQARRVGTKKPHSVNICPCCNSIADKELIPLNCIEKDLAFLGSGYSLFFRLTKYFSLIIIILLIIGGSFTYLITNFYCEEESSNCVTFLFIPVLDLNHLEEQISKQTYQNIFVGLVLMVIIIYMKPFIFEDIFEYNDNFISPIHYTICIKNLPRNTQPQEIKTYFEEITQEKIVKVNFAYDISDYTDSFNNKLENLKKLKIYQLKLKTLKANSQQQSQTQTEENRIEINRIEQNTKALQHQLKVIDDRLHEFQKEIQKPTNSKFLGTVFLSFQNQMPVRCILDVWGVSALRQFQFLFFSWFKNPYMKYKNKTMIIEQPGAPTDIIWENVEFQQLSVLINNCIMIFGSLALLSISFSIQFWIMKYVYPYKKESLEVNDFIVKINAILLSLVVVVINVLLRLLVFQFTKLMKFDSITKLYSAYINRYIFLYFANSAFIPYIVHGIFDSQDDTRALLIQDIHFILLGSSFSTPLSKIFEIDIAIKIFMRRQMNKFKKEENPYTQYEAHQICEDYIIDIADSYAFIARTLFLSAWYATVAPVGILFGLTGLFLNYWIDKYQLLRIQSQPHSINEKVIKSVINSLELVPIIYILGALQYSSRITRSENVIEFIYNFLSYGISNIFLTVAFIAFFLFGRQKMPKGKLDKFPYEKVRIQFYTEYDACNPITKYEANKDWIRYLYNQKIINEQEKKKLLLQGKSDLKSNQVQVPNLTKQGTVIFNNPLSITPRINPNQKTQDNFENQYYQSVNLPQDQNFEDKLIEMVDLSVKSEPQENTSEHNNINNNLIQNQNNGKQKNQNNSSKNQNSQTESLNDLEIQQADYDYTKIDFENILNKQQFNSNDIQKSDINTYQKQK</sequence>
<dbReference type="InterPro" id="IPR027815">
    <property type="entry name" value="CSC1/OSCA1-like_cyt"/>
</dbReference>
<dbReference type="EMBL" id="LDAU01000101">
    <property type="protein sequence ID" value="KRX06114.1"/>
    <property type="molecule type" value="Genomic_DNA"/>
</dbReference>
<feature type="transmembrane region" description="Helical" evidence="2">
    <location>
        <begin position="369"/>
        <end position="390"/>
    </location>
</feature>
<evidence type="ECO:0000256" key="2">
    <source>
        <dbReference type="SAM" id="Phobius"/>
    </source>
</evidence>
<keyword evidence="2" id="KW-1133">Transmembrane helix</keyword>
<feature type="transmembrane region" description="Helical" evidence="2">
    <location>
        <begin position="82"/>
        <end position="101"/>
    </location>
</feature>
<keyword evidence="2" id="KW-0812">Transmembrane</keyword>
<keyword evidence="5" id="KW-1185">Reference proteome</keyword>
<feature type="transmembrane region" description="Helical" evidence="2">
    <location>
        <begin position="410"/>
        <end position="433"/>
    </location>
</feature>
<evidence type="ECO:0000313" key="5">
    <source>
        <dbReference type="Proteomes" id="UP000054937"/>
    </source>
</evidence>
<dbReference type="InterPro" id="IPR045122">
    <property type="entry name" value="Csc1-like"/>
</dbReference>
<feature type="domain" description="CSC1/OSCA1-like cytosolic" evidence="3">
    <location>
        <begin position="172"/>
        <end position="356"/>
    </location>
</feature>
<comment type="caution">
    <text evidence="4">The sequence shown here is derived from an EMBL/GenBank/DDBJ whole genome shotgun (WGS) entry which is preliminary data.</text>
</comment>
<reference evidence="4 5" key="1">
    <citation type="journal article" date="2015" name="Sci. Rep.">
        <title>Genome of the facultative scuticociliatosis pathogen Pseudocohnilembus persalinus provides insight into its virulence through horizontal gene transfer.</title>
        <authorList>
            <person name="Xiong J."/>
            <person name="Wang G."/>
            <person name="Cheng J."/>
            <person name="Tian M."/>
            <person name="Pan X."/>
            <person name="Warren A."/>
            <person name="Jiang C."/>
            <person name="Yuan D."/>
            <person name="Miao W."/>
        </authorList>
    </citation>
    <scope>NUCLEOTIDE SEQUENCE [LARGE SCALE GENOMIC DNA]</scope>
    <source>
        <strain evidence="4">36N120E</strain>
    </source>
</reference>
<evidence type="ECO:0000259" key="3">
    <source>
        <dbReference type="Pfam" id="PF14703"/>
    </source>
</evidence>
<dbReference type="OrthoDB" id="288963at2759"/>
<feature type="transmembrane region" description="Helical" evidence="2">
    <location>
        <begin position="454"/>
        <end position="472"/>
    </location>
</feature>
<proteinExistence type="predicted"/>
<evidence type="ECO:0000313" key="4">
    <source>
        <dbReference type="EMBL" id="KRX06114.1"/>
    </source>
</evidence>
<feature type="transmembrane region" description="Helical" evidence="2">
    <location>
        <begin position="135"/>
        <end position="152"/>
    </location>
</feature>
<feature type="transmembrane region" description="Helical" evidence="2">
    <location>
        <begin position="635"/>
        <end position="659"/>
    </location>
</feature>
<dbReference type="OMA" id="EANYWHE"/>
<feature type="transmembrane region" description="Helical" evidence="2">
    <location>
        <begin position="558"/>
        <end position="580"/>
    </location>
</feature>
<dbReference type="PANTHER" id="PTHR13018:SF83">
    <property type="entry name" value="RRM DOMAIN-CONTAINING PROTEIN"/>
    <property type="match status" value="1"/>
</dbReference>
<dbReference type="GO" id="GO:0005227">
    <property type="term" value="F:calcium-activated cation channel activity"/>
    <property type="evidence" value="ECO:0007669"/>
    <property type="project" value="InterPro"/>
</dbReference>
<keyword evidence="2" id="KW-0472">Membrane</keyword>
<dbReference type="AlphaFoldDB" id="A0A0V0QUZ8"/>
<dbReference type="Proteomes" id="UP000054937">
    <property type="component" value="Unassembled WGS sequence"/>
</dbReference>
<dbReference type="PANTHER" id="PTHR13018">
    <property type="entry name" value="PROBABLE MEMBRANE PROTEIN DUF221-RELATED"/>
    <property type="match status" value="1"/>
</dbReference>
<accession>A0A0V0QUZ8</accession>
<protein>
    <recommendedName>
        <fullName evidence="3">CSC1/OSCA1-like cytosolic domain-containing protein</fullName>
    </recommendedName>
</protein>